<keyword evidence="2" id="KW-1185">Reference proteome</keyword>
<proteinExistence type="predicted"/>
<evidence type="ECO:0000313" key="1">
    <source>
        <dbReference type="EMBL" id="ADC45121.1"/>
    </source>
</evidence>
<name>D3DXV1_CUPMC</name>
<dbReference type="Proteomes" id="UP000002429">
    <property type="component" value="Chromosome"/>
</dbReference>
<dbReference type="KEGG" id="rme:Rmet_6513"/>
<reference evidence="2" key="1">
    <citation type="journal article" date="2010" name="PLoS ONE">
        <title>The complete genome sequence of Cupriavidus metallidurans strain CH34, a master survivalist in harsh and anthropogenic environments.</title>
        <authorList>
            <person name="Janssen P.J."/>
            <person name="Van Houdt R."/>
            <person name="Moors H."/>
            <person name="Monsieurs P."/>
            <person name="Morin N."/>
            <person name="Michaux A."/>
            <person name="Benotmane M.A."/>
            <person name="Leys N."/>
            <person name="Vallaeys T."/>
            <person name="Lapidus A."/>
            <person name="Monchy S."/>
            <person name="Medigue C."/>
            <person name="Taghavi S."/>
            <person name="McCorkle S."/>
            <person name="Dunn J."/>
            <person name="van der Lelie D."/>
            <person name="Mergeay M."/>
        </authorList>
    </citation>
    <scope>NUCLEOTIDE SEQUENCE [LARGE SCALE GENOMIC DNA]</scope>
    <source>
        <strain evidence="2">ATCC 43123 / DSM 2839 / NBRC 102507 / CH34</strain>
    </source>
</reference>
<accession>D3DXV1</accession>
<dbReference type="EMBL" id="CP000352">
    <property type="protein sequence ID" value="ADC45121.1"/>
    <property type="molecule type" value="Genomic_DNA"/>
</dbReference>
<sequence length="26" mass="2956">MLSDSFIFASVHEIQLRAILDSHGRL</sequence>
<organism evidence="1 2">
    <name type="scientific">Cupriavidus metallidurans (strain ATCC 43123 / DSM 2839 / NBRC 102507 / CH34)</name>
    <name type="common">Ralstonia metallidurans</name>
    <dbReference type="NCBI Taxonomy" id="266264"/>
    <lineage>
        <taxon>Bacteria</taxon>
        <taxon>Pseudomonadati</taxon>
        <taxon>Pseudomonadota</taxon>
        <taxon>Betaproteobacteria</taxon>
        <taxon>Burkholderiales</taxon>
        <taxon>Burkholderiaceae</taxon>
        <taxon>Cupriavidus</taxon>
    </lineage>
</organism>
<dbReference type="HOGENOM" id="CLU_3416986_0_0_4"/>
<evidence type="ECO:0000313" key="2">
    <source>
        <dbReference type="Proteomes" id="UP000002429"/>
    </source>
</evidence>
<gene>
    <name evidence="1" type="ordered locus">Rmet_6513</name>
</gene>
<protein>
    <submittedName>
        <fullName evidence="1">Uncharacterized protein</fullName>
    </submittedName>
</protein>
<dbReference type="AlphaFoldDB" id="D3DXV1"/>